<organism evidence="1 2">
    <name type="scientific">Datura stramonium</name>
    <name type="common">Jimsonweed</name>
    <name type="synonym">Common thornapple</name>
    <dbReference type="NCBI Taxonomy" id="4076"/>
    <lineage>
        <taxon>Eukaryota</taxon>
        <taxon>Viridiplantae</taxon>
        <taxon>Streptophyta</taxon>
        <taxon>Embryophyta</taxon>
        <taxon>Tracheophyta</taxon>
        <taxon>Spermatophyta</taxon>
        <taxon>Magnoliopsida</taxon>
        <taxon>eudicotyledons</taxon>
        <taxon>Gunneridae</taxon>
        <taxon>Pentapetalae</taxon>
        <taxon>asterids</taxon>
        <taxon>lamiids</taxon>
        <taxon>Solanales</taxon>
        <taxon>Solanaceae</taxon>
        <taxon>Solanoideae</taxon>
        <taxon>Datureae</taxon>
        <taxon>Datura</taxon>
    </lineage>
</organism>
<reference evidence="1 2" key="1">
    <citation type="journal article" date="2021" name="BMC Genomics">
        <title>Datura genome reveals duplications of psychoactive alkaloid biosynthetic genes and high mutation rate following tissue culture.</title>
        <authorList>
            <person name="Rajewski A."/>
            <person name="Carter-House D."/>
            <person name="Stajich J."/>
            <person name="Litt A."/>
        </authorList>
    </citation>
    <scope>NUCLEOTIDE SEQUENCE [LARGE SCALE GENOMIC DNA]</scope>
    <source>
        <strain evidence="1">AR-01</strain>
    </source>
</reference>
<sequence>MARRKRRASQVVKPIVSEKTETPITQEEQKRQVTLADGISKILDPPKSIQWKVGRGSAPTVFHCSQKPGIRGATLITSMPEVSRGFEHVPLPLPVPESPQAMLGIEGEFADPVVATTRKLDYPDEPKLYMADMDGIKVVKPNQEEIEAQCHKWEKALIGYVMGGNPNFKDMLRFVYGVWNMEQYILAVQRVWSQHVQGHDMYGVVSYTGWECREEETNWLSKVVSNRNPERNILGFLYAATVYHTWRERNQRRFKHIQKEPAMMVKEIAIEVHLVGRKQYRWKEEWTL</sequence>
<gene>
    <name evidence="1" type="ORF">HAX54_050915</name>
</gene>
<proteinExistence type="predicted"/>
<evidence type="ECO:0000313" key="2">
    <source>
        <dbReference type="Proteomes" id="UP000823775"/>
    </source>
</evidence>
<dbReference type="Proteomes" id="UP000823775">
    <property type="component" value="Unassembled WGS sequence"/>
</dbReference>
<keyword evidence="2" id="KW-1185">Reference proteome</keyword>
<comment type="caution">
    <text evidence="1">The sequence shown here is derived from an EMBL/GenBank/DDBJ whole genome shotgun (WGS) entry which is preliminary data.</text>
</comment>
<accession>A0ABS8SX38</accession>
<protein>
    <submittedName>
        <fullName evidence="1">Uncharacterized protein</fullName>
    </submittedName>
</protein>
<name>A0ABS8SX38_DATST</name>
<dbReference type="EMBL" id="JACEIK010000897">
    <property type="protein sequence ID" value="MCD7463604.1"/>
    <property type="molecule type" value="Genomic_DNA"/>
</dbReference>
<evidence type="ECO:0000313" key="1">
    <source>
        <dbReference type="EMBL" id="MCD7463604.1"/>
    </source>
</evidence>